<gene>
    <name evidence="3" type="ORF">GJR96_16260</name>
</gene>
<keyword evidence="4" id="KW-1185">Reference proteome</keyword>
<feature type="region of interest" description="Disordered" evidence="1">
    <location>
        <begin position="196"/>
        <end position="217"/>
    </location>
</feature>
<accession>A0A6A8GJE0</accession>
<organism evidence="3 4">
    <name type="scientific">Haloferax litoreum</name>
    <dbReference type="NCBI Taxonomy" id="2666140"/>
    <lineage>
        <taxon>Archaea</taxon>
        <taxon>Methanobacteriati</taxon>
        <taxon>Methanobacteriota</taxon>
        <taxon>Stenosarchaea group</taxon>
        <taxon>Halobacteria</taxon>
        <taxon>Halobacteriales</taxon>
        <taxon>Haloferacaceae</taxon>
        <taxon>Haloferax</taxon>
    </lineage>
</organism>
<dbReference type="SMART" id="SM00710">
    <property type="entry name" value="PbH1"/>
    <property type="match status" value="3"/>
</dbReference>
<evidence type="ECO:0000256" key="1">
    <source>
        <dbReference type="SAM" id="MobiDB-lite"/>
    </source>
</evidence>
<dbReference type="InterPro" id="IPR012334">
    <property type="entry name" value="Pectin_lyas_fold"/>
</dbReference>
<reference evidence="3 4" key="1">
    <citation type="submission" date="2019-11" db="EMBL/GenBank/DDBJ databases">
        <title>Whole genome sequence of Haloferax sp. MBLA0076.</title>
        <authorList>
            <person name="Seo M.-J."/>
            <person name="Cho E.-S."/>
        </authorList>
    </citation>
    <scope>NUCLEOTIDE SEQUENCE [LARGE SCALE GENOMIC DNA]</scope>
    <source>
        <strain evidence="3 4">MBLA0076</strain>
    </source>
</reference>
<dbReference type="RefSeq" id="WP_151164445.1">
    <property type="nucleotide sequence ID" value="NZ_WKJO01000002.1"/>
</dbReference>
<feature type="domain" description="Right handed beta helix" evidence="2">
    <location>
        <begin position="64"/>
        <end position="198"/>
    </location>
</feature>
<dbReference type="AlphaFoldDB" id="A0A6A8GJE0"/>
<dbReference type="SUPFAM" id="SSF51126">
    <property type="entry name" value="Pectin lyase-like"/>
    <property type="match status" value="1"/>
</dbReference>
<dbReference type="InterPro" id="IPR039448">
    <property type="entry name" value="Beta_helix"/>
</dbReference>
<dbReference type="InterPro" id="IPR006626">
    <property type="entry name" value="PbH1"/>
</dbReference>
<protein>
    <recommendedName>
        <fullName evidence="2">Right handed beta helix domain-containing protein</fullName>
    </recommendedName>
</protein>
<name>A0A6A8GJE0_9EURY</name>
<comment type="caution">
    <text evidence="3">The sequence shown here is derived from an EMBL/GenBank/DDBJ whole genome shotgun (WGS) entry which is preliminary data.</text>
</comment>
<dbReference type="Proteomes" id="UP000439022">
    <property type="component" value="Unassembled WGS sequence"/>
</dbReference>
<proteinExistence type="predicted"/>
<feature type="compositionally biased region" description="Polar residues" evidence="1">
    <location>
        <begin position="197"/>
        <end position="210"/>
    </location>
</feature>
<dbReference type="EMBL" id="WKJO01000002">
    <property type="protein sequence ID" value="MRX23504.1"/>
    <property type="molecule type" value="Genomic_DNA"/>
</dbReference>
<dbReference type="Pfam" id="PF13229">
    <property type="entry name" value="Beta_helix"/>
    <property type="match status" value="1"/>
</dbReference>
<dbReference type="InterPro" id="IPR011050">
    <property type="entry name" value="Pectin_lyase_fold/virulence"/>
</dbReference>
<evidence type="ECO:0000259" key="2">
    <source>
        <dbReference type="Pfam" id="PF13229"/>
    </source>
</evidence>
<evidence type="ECO:0000313" key="4">
    <source>
        <dbReference type="Proteomes" id="UP000439022"/>
    </source>
</evidence>
<dbReference type="Gene3D" id="2.160.20.10">
    <property type="entry name" value="Single-stranded right-handed beta-helix, Pectin lyase-like"/>
    <property type="match status" value="1"/>
</dbReference>
<sequence>MTRTRVTLLVFVALFAFSSATATTTVVGTDVEDVTQVDDCTTITEPGRYALERGIVGGGNDDFTFISQSCVVVESDDVVLEGRGHKVDGTGVSDTTGIAIVGMSNDTIENVTIQNVTVADWNQGVSVRNADSVTVRNVTLAHNAFGMEVVQSTRVNLTRSLVRDNLVGVYDDRGGDEMILTGTVFEENYAGDVVSDAASSRGQSPDSAANRTRLVLG</sequence>
<evidence type="ECO:0000313" key="3">
    <source>
        <dbReference type="EMBL" id="MRX23504.1"/>
    </source>
</evidence>